<dbReference type="RefSeq" id="WP_306778326.1">
    <property type="nucleotide sequence ID" value="NZ_CVRQ01000017.1"/>
</dbReference>
<name>A0A0M6WJ93_9FIRM</name>
<dbReference type="AlphaFoldDB" id="A0A0M6WJ93"/>
<dbReference type="Gene3D" id="3.20.20.80">
    <property type="entry name" value="Glycosidases"/>
    <property type="match status" value="1"/>
</dbReference>
<reference evidence="3" key="1">
    <citation type="submission" date="2015-05" db="EMBL/GenBank/DDBJ databases">
        <authorList>
            <consortium name="Pathogen Informatics"/>
        </authorList>
    </citation>
    <scope>NUCLEOTIDE SEQUENCE [LARGE SCALE GENOMIC DNA]</scope>
    <source>
        <strain evidence="3">T1-815</strain>
    </source>
</reference>
<dbReference type="Pfam" id="PF01183">
    <property type="entry name" value="Glyco_hydro_25"/>
    <property type="match status" value="1"/>
</dbReference>
<comment type="similarity">
    <text evidence="1">Belongs to the glycosyl hydrolase 25 family.</text>
</comment>
<keyword evidence="3" id="KW-1185">Reference proteome</keyword>
<dbReference type="PANTHER" id="PTHR34135">
    <property type="entry name" value="LYSOZYME"/>
    <property type="match status" value="1"/>
</dbReference>
<dbReference type="Proteomes" id="UP000049472">
    <property type="component" value="Unassembled WGS sequence"/>
</dbReference>
<dbReference type="GO" id="GO:0016998">
    <property type="term" value="P:cell wall macromolecule catabolic process"/>
    <property type="evidence" value="ECO:0007669"/>
    <property type="project" value="InterPro"/>
</dbReference>
<gene>
    <name evidence="2" type="ORF">T1815_13021</name>
</gene>
<dbReference type="PROSITE" id="PS51904">
    <property type="entry name" value="GLYCOSYL_HYDROL_F25_2"/>
    <property type="match status" value="1"/>
</dbReference>
<dbReference type="InterPro" id="IPR017853">
    <property type="entry name" value="GH"/>
</dbReference>
<organism evidence="2 3">
    <name type="scientific">Agathobacter rectalis</name>
    <dbReference type="NCBI Taxonomy" id="39491"/>
    <lineage>
        <taxon>Bacteria</taxon>
        <taxon>Bacillati</taxon>
        <taxon>Bacillota</taxon>
        <taxon>Clostridia</taxon>
        <taxon>Lachnospirales</taxon>
        <taxon>Lachnospiraceae</taxon>
        <taxon>Agathobacter</taxon>
    </lineage>
</organism>
<evidence type="ECO:0000313" key="3">
    <source>
        <dbReference type="Proteomes" id="UP000049472"/>
    </source>
</evidence>
<dbReference type="GO" id="GO:0009253">
    <property type="term" value="P:peptidoglycan catabolic process"/>
    <property type="evidence" value="ECO:0007669"/>
    <property type="project" value="InterPro"/>
</dbReference>
<evidence type="ECO:0008006" key="4">
    <source>
        <dbReference type="Google" id="ProtNLM"/>
    </source>
</evidence>
<evidence type="ECO:0000313" key="2">
    <source>
        <dbReference type="EMBL" id="CRL36321.1"/>
    </source>
</evidence>
<dbReference type="InterPro" id="IPR002053">
    <property type="entry name" value="Glyco_hydro_25"/>
</dbReference>
<dbReference type="GO" id="GO:0003796">
    <property type="term" value="F:lysozyme activity"/>
    <property type="evidence" value="ECO:0007669"/>
    <property type="project" value="InterPro"/>
</dbReference>
<dbReference type="EMBL" id="CVRQ01000017">
    <property type="protein sequence ID" value="CRL36321.1"/>
    <property type="molecule type" value="Genomic_DNA"/>
</dbReference>
<proteinExistence type="inferred from homology"/>
<accession>A0A0M6WJ93</accession>
<evidence type="ECO:0000256" key="1">
    <source>
        <dbReference type="ARBA" id="ARBA00010646"/>
    </source>
</evidence>
<protein>
    <recommendedName>
        <fullName evidence="4">Lysozyme</fullName>
    </recommendedName>
</protein>
<sequence length="345" mass="38844">MKGIDVSSYQGTIDWNKVKWAGVQYAIIKIIRKDLNPDKTFEQNWKGCTEAGMPIQGVYNYSYATTLGKAKTDAQRVIEVLAGRKTFVWLDVEDRCQQGLGQTLIDIINTYQSEIKAAGLDFGVYTGLSFYNTYILPYANQINCPFWIARYPSTKGMTIGDDPNDAKKPAIVHSLYGWQYTSAFTCSGLNNSTDANLLYVELGAKDTTATSQPAPAPAKPSDESWKGNVDYYLESEEVRKWQHAMNVGFDLKGDDALKEDGKFGADSQAFAKNHNLWSGQKHHCPTAIKWLRRTLHDVYSFTKLDTDYGKWTSYLSKCVKVFQKNRGLTQDAYVGLLTTYRLLKG</sequence>
<dbReference type="SUPFAM" id="SSF51445">
    <property type="entry name" value="(Trans)glycosidases"/>
    <property type="match status" value="1"/>
</dbReference>
<dbReference type="GO" id="GO:0016052">
    <property type="term" value="P:carbohydrate catabolic process"/>
    <property type="evidence" value="ECO:0007669"/>
    <property type="project" value="TreeGrafter"/>
</dbReference>
<dbReference type="PANTHER" id="PTHR34135:SF2">
    <property type="entry name" value="LYSOZYME"/>
    <property type="match status" value="1"/>
</dbReference>